<dbReference type="eggNOG" id="COG4262">
    <property type="taxonomic scope" value="Bacteria"/>
</dbReference>
<keyword evidence="3" id="KW-1185">Reference proteome</keyword>
<keyword evidence="1" id="KW-0812">Transmembrane</keyword>
<dbReference type="STRING" id="1116472.MGMO_145c00100"/>
<name>V5BR27_9GAMM</name>
<dbReference type="PATRIC" id="fig|1116472.3.peg.3563"/>
<dbReference type="AlphaFoldDB" id="V5BR27"/>
<organism evidence="2 3">
    <name type="scientific">Methyloglobulus morosus KoM1</name>
    <dbReference type="NCBI Taxonomy" id="1116472"/>
    <lineage>
        <taxon>Bacteria</taxon>
        <taxon>Pseudomonadati</taxon>
        <taxon>Pseudomonadota</taxon>
        <taxon>Gammaproteobacteria</taxon>
        <taxon>Methylococcales</taxon>
        <taxon>Methylococcaceae</taxon>
        <taxon>Methyloglobulus</taxon>
    </lineage>
</organism>
<dbReference type="Proteomes" id="UP000017842">
    <property type="component" value="Unassembled WGS sequence"/>
</dbReference>
<accession>V5BR27</accession>
<protein>
    <submittedName>
        <fullName evidence="2">Uncharacterized protein</fullName>
    </submittedName>
</protein>
<keyword evidence="1" id="KW-0472">Membrane</keyword>
<sequence>MRLFSIIQRHHFAYLIISLALLGYGVSGTFLAIYRDRLKQNFPSVL</sequence>
<feature type="transmembrane region" description="Helical" evidence="1">
    <location>
        <begin position="12"/>
        <end position="34"/>
    </location>
</feature>
<evidence type="ECO:0000313" key="2">
    <source>
        <dbReference type="EMBL" id="ESS68597.1"/>
    </source>
</evidence>
<dbReference type="EMBL" id="AYLO01000134">
    <property type="protein sequence ID" value="ESS68597.1"/>
    <property type="molecule type" value="Genomic_DNA"/>
</dbReference>
<proteinExistence type="predicted"/>
<reference evidence="2 3" key="1">
    <citation type="journal article" date="2013" name="Genome Announc.">
        <title>Draft Genome Sequence of the Methanotrophic Gammaproteobacterium Methyloglobulus morosus DSM 22980 Strain KoM1.</title>
        <authorList>
            <person name="Poehlein A."/>
            <person name="Deutzmann J.S."/>
            <person name="Daniel R."/>
            <person name="Simeonova D.D."/>
        </authorList>
    </citation>
    <scope>NUCLEOTIDE SEQUENCE [LARGE SCALE GENOMIC DNA]</scope>
    <source>
        <strain evidence="2 3">KoM1</strain>
    </source>
</reference>
<gene>
    <name evidence="2" type="ORF">MGMO_145c00100</name>
</gene>
<keyword evidence="1" id="KW-1133">Transmembrane helix</keyword>
<evidence type="ECO:0000313" key="3">
    <source>
        <dbReference type="Proteomes" id="UP000017842"/>
    </source>
</evidence>
<evidence type="ECO:0000256" key="1">
    <source>
        <dbReference type="SAM" id="Phobius"/>
    </source>
</evidence>
<comment type="caution">
    <text evidence="2">The sequence shown here is derived from an EMBL/GenBank/DDBJ whole genome shotgun (WGS) entry which is preliminary data.</text>
</comment>